<dbReference type="GO" id="GO:0005634">
    <property type="term" value="C:nucleus"/>
    <property type="evidence" value="ECO:0007669"/>
    <property type="project" value="TreeGrafter"/>
</dbReference>
<accession>A0AAD8WLK7</accession>
<dbReference type="CDD" id="cd14279">
    <property type="entry name" value="CUE"/>
    <property type="match status" value="1"/>
</dbReference>
<dbReference type="GO" id="GO:0005737">
    <property type="term" value="C:cytoplasm"/>
    <property type="evidence" value="ECO:0007669"/>
    <property type="project" value="TreeGrafter"/>
</dbReference>
<dbReference type="PANTHER" id="PTHR31285">
    <property type="entry name" value="NICOTINAMIDE MONONUCLEOTIDE ADENYLYLTRANSFERASE"/>
    <property type="match status" value="1"/>
</dbReference>
<feature type="domain" description="Cytidyltransferase-like" evidence="2">
    <location>
        <begin position="549"/>
        <end position="713"/>
    </location>
</feature>
<dbReference type="SUPFAM" id="SSF52374">
    <property type="entry name" value="Nucleotidylyl transferase"/>
    <property type="match status" value="1"/>
</dbReference>
<evidence type="ECO:0000313" key="4">
    <source>
        <dbReference type="Proteomes" id="UP001231189"/>
    </source>
</evidence>
<dbReference type="PANTHER" id="PTHR31285:SF0">
    <property type="entry name" value="NICOTINAMIDE MONONUCLEOTIDE ADENYLYLTRANSFERASE"/>
    <property type="match status" value="1"/>
</dbReference>
<keyword evidence="1" id="KW-0175">Coiled coil</keyword>
<dbReference type="Pfam" id="PF01467">
    <property type="entry name" value="CTP_transf_like"/>
    <property type="match status" value="1"/>
</dbReference>
<evidence type="ECO:0000256" key="1">
    <source>
        <dbReference type="SAM" id="Coils"/>
    </source>
</evidence>
<gene>
    <name evidence="3" type="ORF">QYE76_054680</name>
</gene>
<evidence type="ECO:0000313" key="3">
    <source>
        <dbReference type="EMBL" id="KAK1666521.1"/>
    </source>
</evidence>
<dbReference type="GO" id="GO:0000309">
    <property type="term" value="F:nicotinamide-nucleotide adenylyltransferase activity"/>
    <property type="evidence" value="ECO:0007669"/>
    <property type="project" value="TreeGrafter"/>
</dbReference>
<dbReference type="EMBL" id="JAUUTY010000003">
    <property type="protein sequence ID" value="KAK1666521.1"/>
    <property type="molecule type" value="Genomic_DNA"/>
</dbReference>
<dbReference type="InterPro" id="IPR004821">
    <property type="entry name" value="Cyt_trans-like"/>
</dbReference>
<organism evidence="3 4">
    <name type="scientific">Lolium multiflorum</name>
    <name type="common">Italian ryegrass</name>
    <name type="synonym">Lolium perenne subsp. multiflorum</name>
    <dbReference type="NCBI Taxonomy" id="4521"/>
    <lineage>
        <taxon>Eukaryota</taxon>
        <taxon>Viridiplantae</taxon>
        <taxon>Streptophyta</taxon>
        <taxon>Embryophyta</taxon>
        <taxon>Tracheophyta</taxon>
        <taxon>Spermatophyta</taxon>
        <taxon>Magnoliopsida</taxon>
        <taxon>Liliopsida</taxon>
        <taxon>Poales</taxon>
        <taxon>Poaceae</taxon>
        <taxon>BOP clade</taxon>
        <taxon>Pooideae</taxon>
        <taxon>Poodae</taxon>
        <taxon>Poeae</taxon>
        <taxon>Poeae Chloroplast Group 2 (Poeae type)</taxon>
        <taxon>Loliodinae</taxon>
        <taxon>Loliinae</taxon>
        <taxon>Lolium</taxon>
    </lineage>
</organism>
<dbReference type="FunFam" id="3.40.50.620:FF:000180">
    <property type="entry name" value="Cytidyltransferase isoform 1"/>
    <property type="match status" value="1"/>
</dbReference>
<proteinExistence type="predicted"/>
<dbReference type="GO" id="GO:0016887">
    <property type="term" value="F:ATP hydrolysis activity"/>
    <property type="evidence" value="ECO:0007669"/>
    <property type="project" value="TreeGrafter"/>
</dbReference>
<comment type="caution">
    <text evidence="3">The sequence shown here is derived from an EMBL/GenBank/DDBJ whole genome shotgun (WGS) entry which is preliminary data.</text>
</comment>
<keyword evidence="4" id="KW-1185">Reference proteome</keyword>
<feature type="coiled-coil region" evidence="1">
    <location>
        <begin position="121"/>
        <end position="148"/>
    </location>
</feature>
<dbReference type="Gene3D" id="3.40.50.620">
    <property type="entry name" value="HUPs"/>
    <property type="match status" value="1"/>
</dbReference>
<dbReference type="Proteomes" id="UP001231189">
    <property type="component" value="Unassembled WGS sequence"/>
</dbReference>
<sequence>MAFKQVFYTLREVFPQVDLRILKAVASQYSSDVDAAVGFVYSDVLPAELLTSLYESTIMRMKEVELQEENSRLAKQNANKAHQNYLAMVEHFNQLIENSKESNDKQAQVVGEEKCLLVALTQDLQSRLAKLSAQRDEALATVQEIKCELDARLATSMEEEAIALEDIMQTEKVALLVRKDKESTVGSIMEESRKLQKEAAENILLRGLLLDQGRLIDIMQGEISSIYANVVAMKERISGSKLKSALVLTSCSAHSYHKDDCKSASVDTEWPMGNADNINDLPQEEITRSLAKDHTTSSDDDEGWELGFTMRCAHPGASIPVVGVPGENRTDRIVMETWVRAAVEAIHSSRAQAVIYLAGGASQALGWLLSVPGASGSVLEVVVPYSRASMAQLLGKLPLQFTSKQAAEDMALAAFNRALKLSGPGLHVMGVGFTGSLASSRPKQGDHRFYVSTRTQNCLRTSHVTLSKGLRNREEEDKVSSYFVLKAIADACRVSATIQSDLQEPEIPKESVEQFDEDQELQQVIDGQVCMKVYHFSDPAEKNFDRKLILPGSFNPLHDGHLRLLEVASSMCDDGLPCFEISAINADKPPLSIAEIKRRVEQFRKAGKNVIISNQPYFYKKAELFPGSAFIIGADTAARLVNPKYYGGDFNRMLEILLECKNTGTTFLVGGREIEGVFKVLEDLDIPRELKDMFISIPEEKFRMDISSTELRKNQGL</sequence>
<evidence type="ECO:0000259" key="2">
    <source>
        <dbReference type="Pfam" id="PF01467"/>
    </source>
</evidence>
<name>A0AAD8WLK7_LOLMU</name>
<reference evidence="3" key="1">
    <citation type="submission" date="2023-07" db="EMBL/GenBank/DDBJ databases">
        <title>A chromosome-level genome assembly of Lolium multiflorum.</title>
        <authorList>
            <person name="Chen Y."/>
            <person name="Copetti D."/>
            <person name="Kolliker R."/>
            <person name="Studer B."/>
        </authorList>
    </citation>
    <scope>NUCLEOTIDE SEQUENCE</scope>
    <source>
        <strain evidence="3">02402/16</strain>
        <tissue evidence="3">Leaf</tissue>
    </source>
</reference>
<dbReference type="InterPro" id="IPR014729">
    <property type="entry name" value="Rossmann-like_a/b/a_fold"/>
</dbReference>
<dbReference type="AlphaFoldDB" id="A0AAD8WLK7"/>
<protein>
    <recommendedName>
        <fullName evidence="2">Cytidyltransferase-like domain-containing protein</fullName>
    </recommendedName>
</protein>